<dbReference type="RefSeq" id="WP_133203377.1">
    <property type="nucleotide sequence ID" value="NZ_SMRU01000006.1"/>
</dbReference>
<protein>
    <submittedName>
        <fullName evidence="4">Glycosyl hydrolase</fullName>
    </submittedName>
</protein>
<dbReference type="Pfam" id="PF14310">
    <property type="entry name" value="Fn3-like"/>
    <property type="match status" value="1"/>
</dbReference>
<dbReference type="GO" id="GO:0005975">
    <property type="term" value="P:carbohydrate metabolic process"/>
    <property type="evidence" value="ECO:0007669"/>
    <property type="project" value="InterPro"/>
</dbReference>
<dbReference type="Gene3D" id="2.60.40.10">
    <property type="entry name" value="Immunoglobulins"/>
    <property type="match status" value="1"/>
</dbReference>
<dbReference type="AlphaFoldDB" id="A0A4R5KRF4"/>
<evidence type="ECO:0000313" key="4">
    <source>
        <dbReference type="EMBL" id="TDF98393.1"/>
    </source>
</evidence>
<organism evidence="4 5">
    <name type="scientific">Arthrobacter terricola</name>
    <dbReference type="NCBI Taxonomy" id="2547396"/>
    <lineage>
        <taxon>Bacteria</taxon>
        <taxon>Bacillati</taxon>
        <taxon>Actinomycetota</taxon>
        <taxon>Actinomycetes</taxon>
        <taxon>Micrococcales</taxon>
        <taxon>Micrococcaceae</taxon>
        <taxon>Arthrobacter</taxon>
    </lineage>
</organism>
<evidence type="ECO:0000259" key="3">
    <source>
        <dbReference type="PROSITE" id="PS51820"/>
    </source>
</evidence>
<gene>
    <name evidence="4" type="ORF">E1809_06325</name>
</gene>
<sequence>METQAEPGADARLEALTDARLEDLLAQLSLGEKVRLLTGRDFWTTWPLEKIGLRRMLFSDGPTGVRGEVWDEREPSMNFPSATAISSSWDPAIADRLGAASAVEARRKGVDVVLGPTINLHRSPLGGRHFEAFSEDPVLTAELAAAYVAGVQRNGVGATPKHYVANDSETDRFTVDALVAERPLRELYLLAFEKAIVESRAWLVMSAYNSINGTTATENELLETPLNSEWGFDGVVVSDWTAVRSLESARHSQDLVMPGPDGPWGSALVAAVKDGEVSEDAVDRKVLRILQLAARVGALEGFEPVAAEPSDREDPLAFAREASVAGTVMVKNDGVLPLVLASAVKLAVIGHNALHARTQGGGSATVVPERIVTPLDGIQAAFGAENVTYSVGAVVQEGVAELPLAQLRNPVTGEPGLRAQFYDSTGQELFAEDRRSTALVWFGGDVPIEESSMVRFHTFYTPEISGSIQLGFATVGHGRIFVDGVLLHEASIEASGTDLGAAFLAPPSASVRVEATAGTPLEVMVELDLDDGDDALSNALAVTIGLEAAQPDPEALIADAVAAARAADVAVVVVGTNSRVESEGYDRTSLELPGLQDRLVHAVAEANPRTVVVVNSGSPVLMPWRQDVSAILLTYFGGQEFGTALADILTGEAEPGGRLPTTWPAAQEDVPVLNTTPDAEGKLSYDEGIHIGYRAWLKTDAEPAYEFGFGLGYTTWALDAVEIAGGVAEAGSAVPLAVTVTNTGSRHGKQVVQVYAERPDSAVDRPVRWLVASVPVTAGAGETVTATLSVPTRLLAYWDNGWQYEPGDYRLRIGTSVSKLDLDAVVTLRGA</sequence>
<dbReference type="InterPro" id="IPR001764">
    <property type="entry name" value="Glyco_hydro_3_N"/>
</dbReference>
<dbReference type="Pfam" id="PF01915">
    <property type="entry name" value="Glyco_hydro_3_C"/>
    <property type="match status" value="1"/>
</dbReference>
<accession>A0A4R5KRF4</accession>
<comment type="caution">
    <text evidence="4">The sequence shown here is derived from an EMBL/GenBank/DDBJ whole genome shotgun (WGS) entry which is preliminary data.</text>
</comment>
<feature type="domain" description="PA14" evidence="3">
    <location>
        <begin position="412"/>
        <end position="561"/>
    </location>
</feature>
<dbReference type="InterPro" id="IPR036962">
    <property type="entry name" value="Glyco_hydro_3_N_sf"/>
</dbReference>
<dbReference type="Proteomes" id="UP000295511">
    <property type="component" value="Unassembled WGS sequence"/>
</dbReference>
<dbReference type="InterPro" id="IPR013783">
    <property type="entry name" value="Ig-like_fold"/>
</dbReference>
<evidence type="ECO:0000256" key="1">
    <source>
        <dbReference type="ARBA" id="ARBA00005336"/>
    </source>
</evidence>
<dbReference type="PANTHER" id="PTHR42715">
    <property type="entry name" value="BETA-GLUCOSIDASE"/>
    <property type="match status" value="1"/>
</dbReference>
<dbReference type="InterPro" id="IPR026891">
    <property type="entry name" value="Fn3-like"/>
</dbReference>
<name>A0A4R5KRF4_9MICC</name>
<dbReference type="Pfam" id="PF00933">
    <property type="entry name" value="Glyco_hydro_3"/>
    <property type="match status" value="1"/>
</dbReference>
<dbReference type="SUPFAM" id="SSF51445">
    <property type="entry name" value="(Trans)glycosidases"/>
    <property type="match status" value="1"/>
</dbReference>
<dbReference type="Gene3D" id="2.60.120.260">
    <property type="entry name" value="Galactose-binding domain-like"/>
    <property type="match status" value="1"/>
</dbReference>
<keyword evidence="2 4" id="KW-0378">Hydrolase</keyword>
<dbReference type="InterPro" id="IPR017853">
    <property type="entry name" value="GH"/>
</dbReference>
<dbReference type="PROSITE" id="PS51820">
    <property type="entry name" value="PA14"/>
    <property type="match status" value="1"/>
</dbReference>
<dbReference type="Gene3D" id="3.20.20.300">
    <property type="entry name" value="Glycoside hydrolase, family 3, N-terminal domain"/>
    <property type="match status" value="1"/>
</dbReference>
<comment type="similarity">
    <text evidence="1">Belongs to the glycosyl hydrolase 3 family.</text>
</comment>
<dbReference type="InterPro" id="IPR036881">
    <property type="entry name" value="Glyco_hydro_3_C_sf"/>
</dbReference>
<dbReference type="InterPro" id="IPR002772">
    <property type="entry name" value="Glyco_hydro_3_C"/>
</dbReference>
<dbReference type="SUPFAM" id="SSF52279">
    <property type="entry name" value="Beta-D-glucan exohydrolase, C-terminal domain"/>
    <property type="match status" value="1"/>
</dbReference>
<dbReference type="EMBL" id="SMRU01000006">
    <property type="protein sequence ID" value="TDF98393.1"/>
    <property type="molecule type" value="Genomic_DNA"/>
</dbReference>
<dbReference type="InterPro" id="IPR050288">
    <property type="entry name" value="Cellulose_deg_GH3"/>
</dbReference>
<dbReference type="PRINTS" id="PR00133">
    <property type="entry name" value="GLHYDRLASE3"/>
</dbReference>
<evidence type="ECO:0000256" key="2">
    <source>
        <dbReference type="ARBA" id="ARBA00022801"/>
    </source>
</evidence>
<dbReference type="GO" id="GO:0004553">
    <property type="term" value="F:hydrolase activity, hydrolyzing O-glycosyl compounds"/>
    <property type="evidence" value="ECO:0007669"/>
    <property type="project" value="InterPro"/>
</dbReference>
<dbReference type="Gene3D" id="3.40.50.1700">
    <property type="entry name" value="Glycoside hydrolase family 3 C-terminal domain"/>
    <property type="match status" value="1"/>
</dbReference>
<dbReference type="OrthoDB" id="3187421at2"/>
<reference evidence="4 5" key="1">
    <citation type="submission" date="2019-03" db="EMBL/GenBank/DDBJ databases">
        <title>Whole genome sequence of Arthrobacter sp JH1-1.</title>
        <authorList>
            <person name="Trinh H.N."/>
        </authorList>
    </citation>
    <scope>NUCLEOTIDE SEQUENCE [LARGE SCALE GENOMIC DNA]</scope>
    <source>
        <strain evidence="4 5">JH1-1</strain>
    </source>
</reference>
<proteinExistence type="inferred from homology"/>
<evidence type="ECO:0000313" key="5">
    <source>
        <dbReference type="Proteomes" id="UP000295511"/>
    </source>
</evidence>
<dbReference type="InterPro" id="IPR037524">
    <property type="entry name" value="PA14/GLEYA"/>
</dbReference>
<dbReference type="PANTHER" id="PTHR42715:SF10">
    <property type="entry name" value="BETA-GLUCOSIDASE"/>
    <property type="match status" value="1"/>
</dbReference>
<keyword evidence="5" id="KW-1185">Reference proteome</keyword>
<dbReference type="SMART" id="SM01217">
    <property type="entry name" value="Fn3_like"/>
    <property type="match status" value="1"/>
</dbReference>